<dbReference type="KEGG" id="dpx:DAPPUDRAFT_238932"/>
<dbReference type="EMBL" id="GL732534">
    <property type="protein sequence ID" value="EFX84598.1"/>
    <property type="molecule type" value="Genomic_DNA"/>
</dbReference>
<dbReference type="Proteomes" id="UP000000305">
    <property type="component" value="Unassembled WGS sequence"/>
</dbReference>
<accession>E9G7U4</accession>
<name>E9G7U4_DAPPU</name>
<evidence type="ECO:0000313" key="3">
    <source>
        <dbReference type="Proteomes" id="UP000000305"/>
    </source>
</evidence>
<evidence type="ECO:0000313" key="2">
    <source>
        <dbReference type="EMBL" id="EFX84598.1"/>
    </source>
</evidence>
<keyword evidence="3" id="KW-1185">Reference proteome</keyword>
<organism evidence="2 3">
    <name type="scientific">Daphnia pulex</name>
    <name type="common">Water flea</name>
    <dbReference type="NCBI Taxonomy" id="6669"/>
    <lineage>
        <taxon>Eukaryota</taxon>
        <taxon>Metazoa</taxon>
        <taxon>Ecdysozoa</taxon>
        <taxon>Arthropoda</taxon>
        <taxon>Crustacea</taxon>
        <taxon>Branchiopoda</taxon>
        <taxon>Diplostraca</taxon>
        <taxon>Cladocera</taxon>
        <taxon>Anomopoda</taxon>
        <taxon>Daphniidae</taxon>
        <taxon>Daphnia</taxon>
    </lineage>
</organism>
<dbReference type="InParanoid" id="E9G7U4"/>
<reference evidence="2 3" key="1">
    <citation type="journal article" date="2011" name="Science">
        <title>The ecoresponsive genome of Daphnia pulex.</title>
        <authorList>
            <person name="Colbourne J.K."/>
            <person name="Pfrender M.E."/>
            <person name="Gilbert D."/>
            <person name="Thomas W.K."/>
            <person name="Tucker A."/>
            <person name="Oakley T.H."/>
            <person name="Tokishita S."/>
            <person name="Aerts A."/>
            <person name="Arnold G.J."/>
            <person name="Basu M.K."/>
            <person name="Bauer D.J."/>
            <person name="Caceres C.E."/>
            <person name="Carmel L."/>
            <person name="Casola C."/>
            <person name="Choi J.H."/>
            <person name="Detter J.C."/>
            <person name="Dong Q."/>
            <person name="Dusheyko S."/>
            <person name="Eads B.D."/>
            <person name="Frohlich T."/>
            <person name="Geiler-Samerotte K.A."/>
            <person name="Gerlach D."/>
            <person name="Hatcher P."/>
            <person name="Jogdeo S."/>
            <person name="Krijgsveld J."/>
            <person name="Kriventseva E.V."/>
            <person name="Kultz D."/>
            <person name="Laforsch C."/>
            <person name="Lindquist E."/>
            <person name="Lopez J."/>
            <person name="Manak J.R."/>
            <person name="Muller J."/>
            <person name="Pangilinan J."/>
            <person name="Patwardhan R.P."/>
            <person name="Pitluck S."/>
            <person name="Pritham E.J."/>
            <person name="Rechtsteiner A."/>
            <person name="Rho M."/>
            <person name="Rogozin I.B."/>
            <person name="Sakarya O."/>
            <person name="Salamov A."/>
            <person name="Schaack S."/>
            <person name="Shapiro H."/>
            <person name="Shiga Y."/>
            <person name="Skalitzky C."/>
            <person name="Smith Z."/>
            <person name="Souvorov A."/>
            <person name="Sung W."/>
            <person name="Tang Z."/>
            <person name="Tsuchiya D."/>
            <person name="Tu H."/>
            <person name="Vos H."/>
            <person name="Wang M."/>
            <person name="Wolf Y.I."/>
            <person name="Yamagata H."/>
            <person name="Yamada T."/>
            <person name="Ye Y."/>
            <person name="Shaw J.R."/>
            <person name="Andrews J."/>
            <person name="Crease T.J."/>
            <person name="Tang H."/>
            <person name="Lucas S.M."/>
            <person name="Robertson H.M."/>
            <person name="Bork P."/>
            <person name="Koonin E.V."/>
            <person name="Zdobnov E.M."/>
            <person name="Grigoriev I.V."/>
            <person name="Lynch M."/>
            <person name="Boore J.L."/>
        </authorList>
    </citation>
    <scope>NUCLEOTIDE SEQUENCE [LARGE SCALE GENOMIC DNA]</scope>
</reference>
<feature type="region of interest" description="Disordered" evidence="1">
    <location>
        <begin position="1"/>
        <end position="32"/>
    </location>
</feature>
<proteinExistence type="predicted"/>
<dbReference type="AlphaFoldDB" id="E9G7U4"/>
<sequence>MSKHGHYTDLPGFREAQPEVEAETEDGGKDLNRPGDFILFVMVQPSSITVSLQHFVYSLIEV</sequence>
<evidence type="ECO:0000256" key="1">
    <source>
        <dbReference type="SAM" id="MobiDB-lite"/>
    </source>
</evidence>
<dbReference type="HOGENOM" id="CLU_2906310_0_0_1"/>
<gene>
    <name evidence="2" type="ORF">DAPPUDRAFT_238932</name>
</gene>
<protein>
    <submittedName>
        <fullName evidence="2">Uncharacterized protein</fullName>
    </submittedName>
</protein>